<reference evidence="1" key="1">
    <citation type="submission" date="2023-10" db="EMBL/GenBank/DDBJ databases">
        <authorList>
            <person name="Rodriguez Cubillos JULIANA M."/>
            <person name="De Vega J."/>
        </authorList>
    </citation>
    <scope>NUCLEOTIDE SEQUENCE</scope>
</reference>
<dbReference type="EMBL" id="CASHSV030000823">
    <property type="protein sequence ID" value="CAJ2677682.1"/>
    <property type="molecule type" value="Genomic_DNA"/>
</dbReference>
<accession>A0ACB0M9Y7</accession>
<comment type="caution">
    <text evidence="1">The sequence shown here is derived from an EMBL/GenBank/DDBJ whole genome shotgun (WGS) entry which is preliminary data.</text>
</comment>
<evidence type="ECO:0000313" key="1">
    <source>
        <dbReference type="EMBL" id="CAJ2677682.1"/>
    </source>
</evidence>
<name>A0ACB0M9Y7_TRIPR</name>
<evidence type="ECO:0000313" key="2">
    <source>
        <dbReference type="Proteomes" id="UP001177021"/>
    </source>
</evidence>
<sequence>MSCSLSIHVPKALPPLPYYSSRSIPSLFISSKHKLYHNTTTHPSNQSLHIVKCCIHKPNDPLKSLKKPNLALPIGALLLALTENPAALAVTGENNPQELTSVLIQLGIVLFFYFLAAPPVILFWLWKRWYRRKLVEMYFQFMFVFIFFPALLVWVPFLNFRKFPRDPDMQYPWSIPEDPSKIRNAYYKYPFADPEDYD</sequence>
<proteinExistence type="predicted"/>
<protein>
    <submittedName>
        <fullName evidence="1">Uncharacterized protein</fullName>
    </submittedName>
</protein>
<keyword evidence="2" id="KW-1185">Reference proteome</keyword>
<gene>
    <name evidence="1" type="ORF">MILVUS5_LOCUS40132</name>
</gene>
<organism evidence="1 2">
    <name type="scientific">Trifolium pratense</name>
    <name type="common">Red clover</name>
    <dbReference type="NCBI Taxonomy" id="57577"/>
    <lineage>
        <taxon>Eukaryota</taxon>
        <taxon>Viridiplantae</taxon>
        <taxon>Streptophyta</taxon>
        <taxon>Embryophyta</taxon>
        <taxon>Tracheophyta</taxon>
        <taxon>Spermatophyta</taxon>
        <taxon>Magnoliopsida</taxon>
        <taxon>eudicotyledons</taxon>
        <taxon>Gunneridae</taxon>
        <taxon>Pentapetalae</taxon>
        <taxon>rosids</taxon>
        <taxon>fabids</taxon>
        <taxon>Fabales</taxon>
        <taxon>Fabaceae</taxon>
        <taxon>Papilionoideae</taxon>
        <taxon>50 kb inversion clade</taxon>
        <taxon>NPAAA clade</taxon>
        <taxon>Hologalegina</taxon>
        <taxon>IRL clade</taxon>
        <taxon>Trifolieae</taxon>
        <taxon>Trifolium</taxon>
    </lineage>
</organism>
<dbReference type="Proteomes" id="UP001177021">
    <property type="component" value="Unassembled WGS sequence"/>
</dbReference>